<accession>A0A1Y5PWH3</accession>
<dbReference type="GO" id="GO:0009636">
    <property type="term" value="P:response to toxic substance"/>
    <property type="evidence" value="ECO:0007669"/>
    <property type="project" value="InterPro"/>
</dbReference>
<keyword evidence="4" id="KW-0472">Membrane</keyword>
<dbReference type="EMBL" id="LT598653">
    <property type="protein sequence ID" value="SBV34373.1"/>
    <property type="molecule type" value="Genomic_DNA"/>
</dbReference>
<evidence type="ECO:0000256" key="4">
    <source>
        <dbReference type="ARBA" id="ARBA00023136"/>
    </source>
</evidence>
<organism evidence="8">
    <name type="scientific">uncultured Sphingopyxis sp</name>
    <dbReference type="NCBI Taxonomy" id="310581"/>
    <lineage>
        <taxon>Bacteria</taxon>
        <taxon>Pseudomonadati</taxon>
        <taxon>Pseudomonadota</taxon>
        <taxon>Alphaproteobacteria</taxon>
        <taxon>Sphingomonadales</taxon>
        <taxon>Sphingomonadaceae</taxon>
        <taxon>Sphingopyxis</taxon>
        <taxon>environmental samples</taxon>
    </lineage>
</organism>
<keyword evidence="3 7" id="KW-0732">Signal</keyword>
<keyword evidence="2" id="KW-1003">Cell membrane</keyword>
<dbReference type="AlphaFoldDB" id="A0A1Y5PWH3"/>
<dbReference type="KEGG" id="sphu:SPPYR_3258"/>
<evidence type="ECO:0000256" key="3">
    <source>
        <dbReference type="ARBA" id="ARBA00022729"/>
    </source>
</evidence>
<feature type="signal peptide" evidence="7">
    <location>
        <begin position="1"/>
        <end position="18"/>
    </location>
</feature>
<dbReference type="Pfam" id="PF08085">
    <property type="entry name" value="Entericidin"/>
    <property type="match status" value="1"/>
</dbReference>
<dbReference type="RefSeq" id="WP_295321267.1">
    <property type="nucleotide sequence ID" value="NZ_LT598653.1"/>
</dbReference>
<proteinExistence type="inferred from homology"/>
<reference evidence="8" key="1">
    <citation type="submission" date="2016-03" db="EMBL/GenBank/DDBJ databases">
        <authorList>
            <person name="Ploux O."/>
        </authorList>
    </citation>
    <scope>NUCLEOTIDE SEQUENCE</scope>
    <source>
        <strain evidence="8">UC10</strain>
    </source>
</reference>
<evidence type="ECO:0000256" key="7">
    <source>
        <dbReference type="SAM" id="SignalP"/>
    </source>
</evidence>
<evidence type="ECO:0000256" key="1">
    <source>
        <dbReference type="ARBA" id="ARBA00010296"/>
    </source>
</evidence>
<dbReference type="InterPro" id="IPR012556">
    <property type="entry name" value="Entericidin"/>
</dbReference>
<dbReference type="PROSITE" id="PS51257">
    <property type="entry name" value="PROKAR_LIPOPROTEIN"/>
    <property type="match status" value="1"/>
</dbReference>
<protein>
    <submittedName>
        <fullName evidence="8">Entericidin A membrane lipoprotein, antidote entericidin B (Modular protein)</fullName>
    </submittedName>
</protein>
<keyword evidence="5" id="KW-0564">Palmitate</keyword>
<gene>
    <name evidence="8" type="ORF">SPPYR_3258</name>
</gene>
<evidence type="ECO:0000256" key="2">
    <source>
        <dbReference type="ARBA" id="ARBA00022475"/>
    </source>
</evidence>
<name>A0A1Y5PWH3_9SPHN</name>
<feature type="chain" id="PRO_5013323147" evidence="7">
    <location>
        <begin position="19"/>
        <end position="44"/>
    </location>
</feature>
<evidence type="ECO:0000256" key="5">
    <source>
        <dbReference type="ARBA" id="ARBA00023139"/>
    </source>
</evidence>
<keyword evidence="6 8" id="KW-0449">Lipoprotein</keyword>
<evidence type="ECO:0000256" key="6">
    <source>
        <dbReference type="ARBA" id="ARBA00023288"/>
    </source>
</evidence>
<sequence>MKKLLTIFALGSSMLLLSACNTVEGAGKDIESVGDCADGVEGNC</sequence>
<evidence type="ECO:0000313" key="8">
    <source>
        <dbReference type="EMBL" id="SBV34373.1"/>
    </source>
</evidence>
<dbReference type="GO" id="GO:0016020">
    <property type="term" value="C:membrane"/>
    <property type="evidence" value="ECO:0007669"/>
    <property type="project" value="InterPro"/>
</dbReference>
<comment type="similarity">
    <text evidence="1">Belongs to the EcnA/EcnB lipoprotein family.</text>
</comment>